<dbReference type="AlphaFoldDB" id="A0A382G2E9"/>
<dbReference type="Gene3D" id="2.40.50.140">
    <property type="entry name" value="Nucleic acid-binding proteins"/>
    <property type="match status" value="1"/>
</dbReference>
<dbReference type="GO" id="GO:0005524">
    <property type="term" value="F:ATP binding"/>
    <property type="evidence" value="ECO:0007669"/>
    <property type="project" value="UniProtKB-KW"/>
</dbReference>
<dbReference type="SUPFAM" id="SSF55261">
    <property type="entry name" value="GAD domain-like"/>
    <property type="match status" value="1"/>
</dbReference>
<organism evidence="8">
    <name type="scientific">marine metagenome</name>
    <dbReference type="NCBI Taxonomy" id="408172"/>
    <lineage>
        <taxon>unclassified sequences</taxon>
        <taxon>metagenomes</taxon>
        <taxon>ecological metagenomes</taxon>
    </lineage>
</organism>
<dbReference type="SUPFAM" id="SSF50249">
    <property type="entry name" value="Nucleic acid-binding proteins"/>
    <property type="match status" value="1"/>
</dbReference>
<comment type="similarity">
    <text evidence="1">Belongs to the class-II aminoacyl-tRNA synthetase family. Type 1 subfamily.</text>
</comment>
<dbReference type="Gene3D" id="3.30.1360.30">
    <property type="entry name" value="GAD-like domain"/>
    <property type="match status" value="1"/>
</dbReference>
<dbReference type="SUPFAM" id="SSF55681">
    <property type="entry name" value="Class II aaRS and biotin synthetases"/>
    <property type="match status" value="1"/>
</dbReference>
<sequence>MDIRTHTCGELNTSHVGKSVVLNGWVNTIRLHGQIVFIDIRDRYGKTQIVFNSENYSGDFETVKKLSMEDVLSLSGNVQNRDKDSVNTEMKTGKIEVLVENITILNAADPLPFVISDRNSAEEDLRLKYRYLELRTDELHNNMMIRHQTYQSVRNYLADNNFIEIETPVLMKSTPEGARDYLVASRIHHGKFYALPQSPQIYKQILMISGYDRYFQIVKCFRDEDLRSDRQPEFTQIDIEMSFINEEIIFQEVQSLTSHVFKSVKNIDLPNPFPRLTWEEAMDQYGSDKPDTRFEILLKELKQITDRSDFNAFKSVDIVKGIVIPDGGSFSRKIIDNYTEFVKKYNARGLAWMKGEDGKLVGGISKFFSDDLQKEIITSTKINNGDIIFIIGDQKQVVLNALGALRVEIAKEMKLIDNNKFHPVWITDFPMFEYDDQSNRFVARHHPFTA</sequence>
<dbReference type="InterPro" id="IPR004365">
    <property type="entry name" value="NA-bd_OB_tRNA"/>
</dbReference>
<feature type="non-terminal residue" evidence="8">
    <location>
        <position position="450"/>
    </location>
</feature>
<gene>
    <name evidence="8" type="ORF">METZ01_LOCUS222350</name>
</gene>
<dbReference type="Pfam" id="PF01336">
    <property type="entry name" value="tRNA_anti-codon"/>
    <property type="match status" value="1"/>
</dbReference>
<dbReference type="InterPro" id="IPR004115">
    <property type="entry name" value="GAD-like_sf"/>
</dbReference>
<dbReference type="Gene3D" id="3.30.930.10">
    <property type="entry name" value="Bira Bifunctional Protein, Domain 2"/>
    <property type="match status" value="1"/>
</dbReference>
<dbReference type="InterPro" id="IPR047089">
    <property type="entry name" value="Asp-tRNA-ligase_1_N"/>
</dbReference>
<proteinExistence type="inferred from homology"/>
<dbReference type="NCBIfam" id="NF001750">
    <property type="entry name" value="PRK00476.1"/>
    <property type="match status" value="1"/>
</dbReference>
<reference evidence="8" key="1">
    <citation type="submission" date="2018-05" db="EMBL/GenBank/DDBJ databases">
        <authorList>
            <person name="Lanie J.A."/>
            <person name="Ng W.-L."/>
            <person name="Kazmierczak K.M."/>
            <person name="Andrzejewski T.M."/>
            <person name="Davidsen T.M."/>
            <person name="Wayne K.J."/>
            <person name="Tettelin H."/>
            <person name="Glass J.I."/>
            <person name="Rusch D."/>
            <person name="Podicherti R."/>
            <person name="Tsui H.-C.T."/>
            <person name="Winkler M.E."/>
        </authorList>
    </citation>
    <scope>NUCLEOTIDE SEQUENCE</scope>
</reference>
<dbReference type="GO" id="GO:0004815">
    <property type="term" value="F:aspartate-tRNA ligase activity"/>
    <property type="evidence" value="ECO:0007669"/>
    <property type="project" value="TreeGrafter"/>
</dbReference>
<evidence type="ECO:0000256" key="6">
    <source>
        <dbReference type="ARBA" id="ARBA00023146"/>
    </source>
</evidence>
<evidence type="ECO:0000256" key="4">
    <source>
        <dbReference type="ARBA" id="ARBA00022840"/>
    </source>
</evidence>
<evidence type="ECO:0000259" key="7">
    <source>
        <dbReference type="PROSITE" id="PS50862"/>
    </source>
</evidence>
<dbReference type="NCBIfam" id="TIGR00459">
    <property type="entry name" value="aspS_bact"/>
    <property type="match status" value="1"/>
</dbReference>
<dbReference type="InterPro" id="IPR029351">
    <property type="entry name" value="GAD_dom"/>
</dbReference>
<dbReference type="InterPro" id="IPR004364">
    <property type="entry name" value="Aa-tRNA-synt_II"/>
</dbReference>
<keyword evidence="4" id="KW-0067">ATP-binding</keyword>
<dbReference type="CDD" id="cd04317">
    <property type="entry name" value="EcAspRS_like_N"/>
    <property type="match status" value="1"/>
</dbReference>
<name>A0A382G2E9_9ZZZZ</name>
<dbReference type="InterPro" id="IPR002312">
    <property type="entry name" value="Asp/Asn-tRNA-synth_IIb"/>
</dbReference>
<dbReference type="GO" id="GO:0005737">
    <property type="term" value="C:cytoplasm"/>
    <property type="evidence" value="ECO:0007669"/>
    <property type="project" value="InterPro"/>
</dbReference>
<dbReference type="GO" id="GO:0006422">
    <property type="term" value="P:aspartyl-tRNA aminoacylation"/>
    <property type="evidence" value="ECO:0007669"/>
    <property type="project" value="TreeGrafter"/>
</dbReference>
<keyword evidence="3" id="KW-0547">Nucleotide-binding</keyword>
<dbReference type="InterPro" id="IPR004524">
    <property type="entry name" value="Asp-tRNA-ligase_1"/>
</dbReference>
<keyword evidence="6" id="KW-0030">Aminoacyl-tRNA synthetase</keyword>
<feature type="domain" description="Aminoacyl-transfer RNA synthetases class-II family profile" evidence="7">
    <location>
        <begin position="145"/>
        <end position="298"/>
    </location>
</feature>
<evidence type="ECO:0000256" key="5">
    <source>
        <dbReference type="ARBA" id="ARBA00022917"/>
    </source>
</evidence>
<keyword evidence="2" id="KW-0436">Ligase</keyword>
<dbReference type="PANTHER" id="PTHR22594:SF5">
    <property type="entry name" value="ASPARTATE--TRNA LIGASE, MITOCHONDRIAL"/>
    <property type="match status" value="1"/>
</dbReference>
<dbReference type="InterPro" id="IPR045864">
    <property type="entry name" value="aa-tRNA-synth_II/BPL/LPL"/>
</dbReference>
<keyword evidence="5" id="KW-0648">Protein biosynthesis</keyword>
<evidence type="ECO:0000256" key="3">
    <source>
        <dbReference type="ARBA" id="ARBA00022741"/>
    </source>
</evidence>
<dbReference type="EMBL" id="UINC01053229">
    <property type="protein sequence ID" value="SVB69496.1"/>
    <property type="molecule type" value="Genomic_DNA"/>
</dbReference>
<dbReference type="InterPro" id="IPR006195">
    <property type="entry name" value="aa-tRNA-synth_II"/>
</dbReference>
<dbReference type="PRINTS" id="PR01042">
    <property type="entry name" value="TRNASYNTHASP"/>
</dbReference>
<dbReference type="Pfam" id="PF02938">
    <property type="entry name" value="GAD"/>
    <property type="match status" value="1"/>
</dbReference>
<dbReference type="GO" id="GO:0003676">
    <property type="term" value="F:nucleic acid binding"/>
    <property type="evidence" value="ECO:0007669"/>
    <property type="project" value="InterPro"/>
</dbReference>
<dbReference type="PROSITE" id="PS50862">
    <property type="entry name" value="AA_TRNA_LIGASE_II"/>
    <property type="match status" value="1"/>
</dbReference>
<dbReference type="InterPro" id="IPR012340">
    <property type="entry name" value="NA-bd_OB-fold"/>
</dbReference>
<evidence type="ECO:0000313" key="8">
    <source>
        <dbReference type="EMBL" id="SVB69496.1"/>
    </source>
</evidence>
<accession>A0A382G2E9</accession>
<protein>
    <recommendedName>
        <fullName evidence="7">Aminoacyl-transfer RNA synthetases class-II family profile domain-containing protein</fullName>
    </recommendedName>
</protein>
<dbReference type="PANTHER" id="PTHR22594">
    <property type="entry name" value="ASPARTYL/LYSYL-TRNA SYNTHETASE"/>
    <property type="match status" value="1"/>
</dbReference>
<evidence type="ECO:0000256" key="2">
    <source>
        <dbReference type="ARBA" id="ARBA00022598"/>
    </source>
</evidence>
<dbReference type="Pfam" id="PF00152">
    <property type="entry name" value="tRNA-synt_2"/>
    <property type="match status" value="1"/>
</dbReference>
<evidence type="ECO:0000256" key="1">
    <source>
        <dbReference type="ARBA" id="ARBA00006303"/>
    </source>
</evidence>